<keyword evidence="1" id="KW-0732">Signal</keyword>
<gene>
    <name evidence="2" type="primary">Env1_2</name>
    <name evidence="2" type="ORF">CINMEX_R14782</name>
</gene>
<dbReference type="AlphaFoldDB" id="A0A7L2JXC1"/>
<dbReference type="InterPro" id="IPR018154">
    <property type="entry name" value="TLV/ENV_coat_polyprotein"/>
</dbReference>
<feature type="chain" id="PRO_5029475987" evidence="1">
    <location>
        <begin position="23"/>
        <end position="84"/>
    </location>
</feature>
<sequence>TPLPNSHLWNLLSATFSVLSVTQPNLTEHCWLCFSIKPPFYEAIGVIQKAKRINGSNPNQCNWKEPSRSGITLASVTGKGQCIG</sequence>
<proteinExistence type="predicted"/>
<accession>A0A7L2JXC1</accession>
<evidence type="ECO:0000313" key="2">
    <source>
        <dbReference type="EMBL" id="NXR28299.1"/>
    </source>
</evidence>
<dbReference type="Pfam" id="PF00429">
    <property type="entry name" value="TLV_coat"/>
    <property type="match status" value="1"/>
</dbReference>
<dbReference type="EMBL" id="VWYM01024869">
    <property type="protein sequence ID" value="NXR28299.1"/>
    <property type="molecule type" value="Genomic_DNA"/>
</dbReference>
<dbReference type="OrthoDB" id="9306952at2759"/>
<dbReference type="Proteomes" id="UP000590623">
    <property type="component" value="Unassembled WGS sequence"/>
</dbReference>
<name>A0A7L2JXC1_CINMU</name>
<comment type="caution">
    <text evidence="2">The sequence shown here is derived from an EMBL/GenBank/DDBJ whole genome shotgun (WGS) entry which is preliminary data.</text>
</comment>
<evidence type="ECO:0000313" key="3">
    <source>
        <dbReference type="Proteomes" id="UP000590623"/>
    </source>
</evidence>
<evidence type="ECO:0000256" key="1">
    <source>
        <dbReference type="SAM" id="SignalP"/>
    </source>
</evidence>
<protein>
    <submittedName>
        <fullName evidence="2">ENV1 protein</fullName>
    </submittedName>
</protein>
<organism evidence="2 3">
    <name type="scientific">Cinclus mexicanus</name>
    <name type="common">American dipper</name>
    <dbReference type="NCBI Taxonomy" id="161649"/>
    <lineage>
        <taxon>Eukaryota</taxon>
        <taxon>Metazoa</taxon>
        <taxon>Chordata</taxon>
        <taxon>Craniata</taxon>
        <taxon>Vertebrata</taxon>
        <taxon>Euteleostomi</taxon>
        <taxon>Archelosauria</taxon>
        <taxon>Archosauria</taxon>
        <taxon>Dinosauria</taxon>
        <taxon>Saurischia</taxon>
        <taxon>Theropoda</taxon>
        <taxon>Coelurosauria</taxon>
        <taxon>Aves</taxon>
        <taxon>Neognathae</taxon>
        <taxon>Neoaves</taxon>
        <taxon>Telluraves</taxon>
        <taxon>Australaves</taxon>
        <taxon>Passeriformes</taxon>
        <taxon>Cinclidae</taxon>
        <taxon>Cinclus</taxon>
    </lineage>
</organism>
<keyword evidence="3" id="KW-1185">Reference proteome</keyword>
<feature type="non-terminal residue" evidence="2">
    <location>
        <position position="1"/>
    </location>
</feature>
<reference evidence="2 3" key="1">
    <citation type="submission" date="2019-09" db="EMBL/GenBank/DDBJ databases">
        <title>Bird 10,000 Genomes (B10K) Project - Family phase.</title>
        <authorList>
            <person name="Zhang G."/>
        </authorList>
    </citation>
    <scope>NUCLEOTIDE SEQUENCE [LARGE SCALE GENOMIC DNA]</scope>
    <source>
        <strain evidence="2">B10K-DU-001-77</strain>
        <tissue evidence="2">Muscle</tissue>
    </source>
</reference>
<feature type="signal peptide" evidence="1">
    <location>
        <begin position="1"/>
        <end position="22"/>
    </location>
</feature>
<feature type="non-terminal residue" evidence="2">
    <location>
        <position position="84"/>
    </location>
</feature>